<comment type="caution">
    <text evidence="1">The sequence shown here is derived from an EMBL/GenBank/DDBJ whole genome shotgun (WGS) entry which is preliminary data.</text>
</comment>
<organism evidence="1">
    <name type="scientific">marine sediment metagenome</name>
    <dbReference type="NCBI Taxonomy" id="412755"/>
    <lineage>
        <taxon>unclassified sequences</taxon>
        <taxon>metagenomes</taxon>
        <taxon>ecological metagenomes</taxon>
    </lineage>
</organism>
<gene>
    <name evidence="1" type="ORF">S03H2_28686</name>
</gene>
<accession>X1GN19</accession>
<dbReference type="EMBL" id="BARU01017285">
    <property type="protein sequence ID" value="GAH58567.1"/>
    <property type="molecule type" value="Genomic_DNA"/>
</dbReference>
<reference evidence="1" key="1">
    <citation type="journal article" date="2014" name="Front. Microbiol.">
        <title>High frequency of phylogenetically diverse reductive dehalogenase-homologous genes in deep subseafloor sedimentary metagenomes.</title>
        <authorList>
            <person name="Kawai M."/>
            <person name="Futagami T."/>
            <person name="Toyoda A."/>
            <person name="Takaki Y."/>
            <person name="Nishi S."/>
            <person name="Hori S."/>
            <person name="Arai W."/>
            <person name="Tsubouchi T."/>
            <person name="Morono Y."/>
            <person name="Uchiyama I."/>
            <person name="Ito T."/>
            <person name="Fujiyama A."/>
            <person name="Inagaki F."/>
            <person name="Takami H."/>
        </authorList>
    </citation>
    <scope>NUCLEOTIDE SEQUENCE</scope>
    <source>
        <strain evidence="1">Expedition CK06-06</strain>
    </source>
</reference>
<dbReference type="AlphaFoldDB" id="X1GN19"/>
<name>X1GN19_9ZZZZ</name>
<proteinExistence type="predicted"/>
<evidence type="ECO:0000313" key="1">
    <source>
        <dbReference type="EMBL" id="GAH58567.1"/>
    </source>
</evidence>
<sequence length="59" mass="6293">MGMKLGYLFGGKLKGSVDLGTDPYTGLPSTLTVPGGFFPRTVGTIFSWAEASEELAIFY</sequence>
<protein>
    <submittedName>
        <fullName evidence="1">Uncharacterized protein</fullName>
    </submittedName>
</protein>